<name>A0A3L6PLR8_PANMI</name>
<dbReference type="Pfam" id="PF00560">
    <property type="entry name" value="LRR_1"/>
    <property type="match status" value="2"/>
</dbReference>
<dbReference type="Gene3D" id="3.80.10.10">
    <property type="entry name" value="Ribonuclease Inhibitor"/>
    <property type="match status" value="3"/>
</dbReference>
<dbReference type="PANTHER" id="PTHR48007:SF76">
    <property type="entry name" value="OS03G0145102 PROTEIN"/>
    <property type="match status" value="1"/>
</dbReference>
<dbReference type="InterPro" id="IPR013210">
    <property type="entry name" value="LRR_N_plant-typ"/>
</dbReference>
<dbReference type="InterPro" id="IPR032675">
    <property type="entry name" value="LRR_dom_sf"/>
</dbReference>
<dbReference type="OrthoDB" id="676979at2759"/>
<dbReference type="PROSITE" id="PS51450">
    <property type="entry name" value="LRR"/>
    <property type="match status" value="1"/>
</dbReference>
<keyword evidence="3" id="KW-0732">Signal</keyword>
<dbReference type="Proteomes" id="UP000275267">
    <property type="component" value="Unassembled WGS sequence"/>
</dbReference>
<dbReference type="AlphaFoldDB" id="A0A3L6PLR8"/>
<dbReference type="PANTHER" id="PTHR48007">
    <property type="entry name" value="LEUCINE-RICH REPEAT RECEPTOR-LIKE PROTEIN KINASE PXC1"/>
    <property type="match status" value="1"/>
</dbReference>
<keyword evidence="7" id="KW-0325">Glycoprotein</keyword>
<organism evidence="9 10">
    <name type="scientific">Panicum miliaceum</name>
    <name type="common">Proso millet</name>
    <name type="synonym">Broomcorn millet</name>
    <dbReference type="NCBI Taxonomy" id="4540"/>
    <lineage>
        <taxon>Eukaryota</taxon>
        <taxon>Viridiplantae</taxon>
        <taxon>Streptophyta</taxon>
        <taxon>Embryophyta</taxon>
        <taxon>Tracheophyta</taxon>
        <taxon>Spermatophyta</taxon>
        <taxon>Magnoliopsida</taxon>
        <taxon>Liliopsida</taxon>
        <taxon>Poales</taxon>
        <taxon>Poaceae</taxon>
        <taxon>PACMAD clade</taxon>
        <taxon>Panicoideae</taxon>
        <taxon>Panicodae</taxon>
        <taxon>Paniceae</taxon>
        <taxon>Panicinae</taxon>
        <taxon>Panicum</taxon>
        <taxon>Panicum sect. Panicum</taxon>
    </lineage>
</organism>
<keyword evidence="2" id="KW-0812">Transmembrane</keyword>
<evidence type="ECO:0000256" key="1">
    <source>
        <dbReference type="ARBA" id="ARBA00022614"/>
    </source>
</evidence>
<evidence type="ECO:0000313" key="10">
    <source>
        <dbReference type="Proteomes" id="UP000275267"/>
    </source>
</evidence>
<dbReference type="Pfam" id="PF08263">
    <property type="entry name" value="LRRNT_2"/>
    <property type="match status" value="1"/>
</dbReference>
<dbReference type="EMBL" id="PQIB02000016">
    <property type="protein sequence ID" value="RLM60811.1"/>
    <property type="molecule type" value="Genomic_DNA"/>
</dbReference>
<keyword evidence="5" id="KW-1133">Transmembrane helix</keyword>
<sequence length="605" mass="65980">MEVLIELKKFLQAHNQINRGAYDGWLESEVSPCNWQGVGCDADGRVSSLDLSSSRIFGPIFGNFSSLTGLDRLDLSTNSITGELPDDLNRCVGLKQLNLSHNLICGALNISSLTSLKTLDVSQNRFEGGISMSFPATCDKLTTLNISSNNLRGSITGLFDNCSSLRYVDLSLNRFAVQVSQGMDGLVQFNAAENDLTGNISLSMFPEGCKLQFLDLSGNHLFGNLPNSIANCPGLTYLSLWGNGFDGKIPPGIGTIPGLEKLILGSNNFSREMPLELMNCTALNYLDISANNFGGEVQGLFGKLTSLTNLKLHSNKYTDGIVSSGILRLPKLTMLDLSLNWFTGELPTEVSSMTSIKYLVLAQNNFYGEIHPVYGQLVQLQVLDLSYNNLSGGVPADIGNLSSLLVLMLAGNQLSGEIPREIGNCTSLLWLNLAGNKLSGQIPPEIAGFNYVDSEMSLKDCRDLEDRILKGYGIVTPPYVQPCIILGYVRFSRNLFPRPSSATGIEGGVVAAAARGGMGKWVGLQQCRRYEQGLQLATMWYLERCVTLIVDQVTSQPWRVAEEALPAGMASGSPNNIHEMENWELSIDRNTKRNVCWELSVGRKK</sequence>
<proteinExistence type="predicted"/>
<gene>
    <name evidence="9" type="ORF">C2845_PM14G07900</name>
</gene>
<comment type="caution">
    <text evidence="9">The sequence shown here is derived from an EMBL/GenBank/DDBJ whole genome shotgun (WGS) entry which is preliminary data.</text>
</comment>
<keyword evidence="10" id="KW-1185">Reference proteome</keyword>
<dbReference type="PRINTS" id="PR00019">
    <property type="entry name" value="LEURICHRPT"/>
</dbReference>
<accession>A0A3L6PLR8</accession>
<evidence type="ECO:0000256" key="6">
    <source>
        <dbReference type="ARBA" id="ARBA00023136"/>
    </source>
</evidence>
<evidence type="ECO:0000256" key="5">
    <source>
        <dbReference type="ARBA" id="ARBA00022989"/>
    </source>
</evidence>
<dbReference type="SMART" id="SM00369">
    <property type="entry name" value="LRR_TYP"/>
    <property type="match status" value="4"/>
</dbReference>
<evidence type="ECO:0000313" key="9">
    <source>
        <dbReference type="EMBL" id="RLM60811.1"/>
    </source>
</evidence>
<dbReference type="FunFam" id="3.80.10.10:FF:000691">
    <property type="entry name" value="Putative LRR receptor-like serine/threonine-protein kinase"/>
    <property type="match status" value="1"/>
</dbReference>
<dbReference type="FunFam" id="3.80.10.10:FF:000041">
    <property type="entry name" value="LRR receptor-like serine/threonine-protein kinase ERECTA"/>
    <property type="match status" value="1"/>
</dbReference>
<dbReference type="InterPro" id="IPR046959">
    <property type="entry name" value="PRK1-6/SRF4-like"/>
</dbReference>
<keyword evidence="4" id="KW-0677">Repeat</keyword>
<dbReference type="SUPFAM" id="SSF52047">
    <property type="entry name" value="RNI-like"/>
    <property type="match status" value="1"/>
</dbReference>
<evidence type="ECO:0000256" key="7">
    <source>
        <dbReference type="ARBA" id="ARBA00023180"/>
    </source>
</evidence>
<protein>
    <recommendedName>
        <fullName evidence="8">Leucine-rich repeat-containing N-terminal plant-type domain-containing protein</fullName>
    </recommendedName>
</protein>
<feature type="domain" description="Leucine-rich repeat-containing N-terminal plant-type" evidence="8">
    <location>
        <begin position="3"/>
        <end position="41"/>
    </location>
</feature>
<dbReference type="InterPro" id="IPR003591">
    <property type="entry name" value="Leu-rich_rpt_typical-subtyp"/>
</dbReference>
<keyword evidence="1" id="KW-0433">Leucine-rich repeat</keyword>
<dbReference type="Pfam" id="PF13855">
    <property type="entry name" value="LRR_8"/>
    <property type="match status" value="3"/>
</dbReference>
<evidence type="ECO:0000259" key="8">
    <source>
        <dbReference type="Pfam" id="PF08263"/>
    </source>
</evidence>
<evidence type="ECO:0000256" key="2">
    <source>
        <dbReference type="ARBA" id="ARBA00022692"/>
    </source>
</evidence>
<reference evidence="10" key="1">
    <citation type="journal article" date="2019" name="Nat. Commun.">
        <title>The genome of broomcorn millet.</title>
        <authorList>
            <person name="Zou C."/>
            <person name="Miki D."/>
            <person name="Li D."/>
            <person name="Tang Q."/>
            <person name="Xiao L."/>
            <person name="Rajput S."/>
            <person name="Deng P."/>
            <person name="Jia W."/>
            <person name="Huang R."/>
            <person name="Zhang M."/>
            <person name="Sun Y."/>
            <person name="Hu J."/>
            <person name="Fu X."/>
            <person name="Schnable P.S."/>
            <person name="Li F."/>
            <person name="Zhang H."/>
            <person name="Feng B."/>
            <person name="Zhu X."/>
            <person name="Liu R."/>
            <person name="Schnable J.C."/>
            <person name="Zhu J.-K."/>
            <person name="Zhang H."/>
        </authorList>
    </citation>
    <scope>NUCLEOTIDE SEQUENCE [LARGE SCALE GENOMIC DNA]</scope>
</reference>
<dbReference type="STRING" id="4540.A0A3L6PLR8"/>
<dbReference type="InterPro" id="IPR001611">
    <property type="entry name" value="Leu-rich_rpt"/>
</dbReference>
<evidence type="ECO:0000256" key="4">
    <source>
        <dbReference type="ARBA" id="ARBA00022737"/>
    </source>
</evidence>
<evidence type="ECO:0000256" key="3">
    <source>
        <dbReference type="ARBA" id="ARBA00022729"/>
    </source>
</evidence>
<keyword evidence="6" id="KW-0472">Membrane</keyword>